<dbReference type="GO" id="GO:0051536">
    <property type="term" value="F:iron-sulfur cluster binding"/>
    <property type="evidence" value="ECO:0007669"/>
    <property type="project" value="InterPro"/>
</dbReference>
<dbReference type="EMBL" id="AFCU01001687">
    <property type="protein sequence ID" value="EHC81666.1"/>
    <property type="molecule type" value="Genomic_DNA"/>
</dbReference>
<sequence>MSTTTLTRREQRAKAQHFIDTLEGTAFPNSKRIYVTGSQHDIRVPMREIQLSPTLIGGSKDNPQFEENEAVPVYDTSGPYGDPEVAINVQQGLAKLRQPWIDARNDSEELDDRSSAYTRERLADDGLDDLRFTGLLTPKRAKAGHRVTQLHYARQGIVTPEMEFIAIRENMGRERIRSEVLRHQHPGMSFGALPENITPE</sequence>
<accession>G5R6E1</accession>
<dbReference type="PANTHER" id="PTHR30557">
    <property type="entry name" value="THIAMINE BIOSYNTHESIS PROTEIN THIC"/>
    <property type="match status" value="1"/>
</dbReference>
<evidence type="ECO:0000313" key="2">
    <source>
        <dbReference type="EMBL" id="EHC81666.1"/>
    </source>
</evidence>
<protein>
    <submittedName>
        <fullName evidence="2">Thiamin biosynthesis protein ThiC</fullName>
    </submittedName>
</protein>
<dbReference type="PANTHER" id="PTHR30557:SF1">
    <property type="entry name" value="PHOSPHOMETHYLPYRIMIDINE SYNTHASE, CHLOROPLASTIC"/>
    <property type="match status" value="1"/>
</dbReference>
<feature type="non-terminal residue" evidence="2">
    <location>
        <position position="200"/>
    </location>
</feature>
<dbReference type="InterPro" id="IPR025747">
    <property type="entry name" value="ThiC-associated_dom"/>
</dbReference>
<proteinExistence type="predicted"/>
<dbReference type="AlphaFoldDB" id="G5R6E1"/>
<feature type="domain" description="ThiC-associated" evidence="1">
    <location>
        <begin position="27"/>
        <end position="108"/>
    </location>
</feature>
<evidence type="ECO:0000313" key="3">
    <source>
        <dbReference type="Proteomes" id="UP000005065"/>
    </source>
</evidence>
<evidence type="ECO:0000259" key="1">
    <source>
        <dbReference type="Pfam" id="PF13667"/>
    </source>
</evidence>
<dbReference type="Proteomes" id="UP000005065">
    <property type="component" value="Unassembled WGS sequence"/>
</dbReference>
<dbReference type="GO" id="GO:0009228">
    <property type="term" value="P:thiamine biosynthetic process"/>
    <property type="evidence" value="ECO:0007669"/>
    <property type="project" value="InterPro"/>
</dbReference>
<gene>
    <name evidence="2" type="ORF">LTSESEN_5250</name>
</gene>
<comment type="caution">
    <text evidence="2">The sequence shown here is derived from an EMBL/GenBank/DDBJ whole genome shotgun (WGS) entry which is preliminary data.</text>
</comment>
<dbReference type="InterPro" id="IPR002817">
    <property type="entry name" value="ThiC/BzaA/B"/>
</dbReference>
<organism evidence="2 3">
    <name type="scientific">Salmonella enterica subsp. enterica serovar Senftenberg str. A4-543</name>
    <dbReference type="NCBI Taxonomy" id="913082"/>
    <lineage>
        <taxon>Bacteria</taxon>
        <taxon>Pseudomonadati</taxon>
        <taxon>Pseudomonadota</taxon>
        <taxon>Gammaproteobacteria</taxon>
        <taxon>Enterobacterales</taxon>
        <taxon>Enterobacteriaceae</taxon>
        <taxon>Salmonella</taxon>
    </lineage>
</organism>
<name>G5R6E1_SALSE</name>
<dbReference type="GO" id="GO:0005829">
    <property type="term" value="C:cytosol"/>
    <property type="evidence" value="ECO:0007669"/>
    <property type="project" value="TreeGrafter"/>
</dbReference>
<reference evidence="2 3" key="1">
    <citation type="journal article" date="2011" name="BMC Genomics">
        <title>Genome sequencing reveals diversification of virulence factor content and possible host adaptation in distinct subpopulations of Salmonella enterica.</title>
        <authorList>
            <person name="den Bakker H.C."/>
            <person name="Moreno Switt A.I."/>
            <person name="Govoni G."/>
            <person name="Cummings C.A."/>
            <person name="Ranieri M.L."/>
            <person name="Degoricija L."/>
            <person name="Hoelzer K."/>
            <person name="Rodriguez-Rivera L.D."/>
            <person name="Brown S."/>
            <person name="Bolchacova E."/>
            <person name="Furtado M.R."/>
            <person name="Wiedmann M."/>
        </authorList>
    </citation>
    <scope>NUCLEOTIDE SEQUENCE [LARGE SCALE GENOMIC DNA]</scope>
    <source>
        <strain evidence="2 3">A4-543</strain>
    </source>
</reference>
<dbReference type="Pfam" id="PF13667">
    <property type="entry name" value="ThiC-associated"/>
    <property type="match status" value="1"/>
</dbReference>